<dbReference type="AlphaFoldDB" id="A0A7G9YMX7"/>
<keyword evidence="1" id="KW-0472">Membrane</keyword>
<evidence type="ECO:0000256" key="1">
    <source>
        <dbReference type="SAM" id="Phobius"/>
    </source>
</evidence>
<reference evidence="2" key="1">
    <citation type="submission" date="2020-06" db="EMBL/GenBank/DDBJ databases">
        <title>Unique genomic features of the anaerobic methanotrophic archaea.</title>
        <authorList>
            <person name="Chadwick G.L."/>
            <person name="Skennerton C.T."/>
            <person name="Laso-Perez R."/>
            <person name="Leu A.O."/>
            <person name="Speth D.R."/>
            <person name="Yu H."/>
            <person name="Morgan-Lang C."/>
            <person name="Hatzenpichler R."/>
            <person name="Goudeau D."/>
            <person name="Malmstrom R."/>
            <person name="Brazelton W.J."/>
            <person name="Woyke T."/>
            <person name="Hallam S.J."/>
            <person name="Tyson G.W."/>
            <person name="Wegener G."/>
            <person name="Boetius A."/>
            <person name="Orphan V."/>
        </authorList>
    </citation>
    <scope>NUCLEOTIDE SEQUENCE</scope>
</reference>
<feature type="transmembrane region" description="Helical" evidence="1">
    <location>
        <begin position="208"/>
        <end position="227"/>
    </location>
</feature>
<sequence length="332" mass="36593">MMKKILLICILLLSFAPNAVGSPQYAMQEVVIGAYLVDLSYNVDEGTAIARETIVFVNNGDTNHTDTLCVAIPENAEVMHVSKMDMGDSPPAQVTHERNGEILCWNTTIAPGSMAMYTLTYVMTITESGEFVKNLDPAVANYPISAFRLKVNTDVSIEFTDGVNNAITPDETSQEEDGGVLYSWAGPLAFKELHVKTSQPQPSSMDKWIVYGIIAVLIIAALSYPIIHVRNNRLRAQEGGNKLSCASCSACSGDDENDKEPRGGDWDEMDEIITEISQTEEDLIRKKRAILAVLNKLEEDRDAGAVSDADYKRLSSKYEKQAIAIMKQLDRM</sequence>
<name>A0A7G9YMX7_9EURY</name>
<evidence type="ECO:0000313" key="2">
    <source>
        <dbReference type="EMBL" id="QNO49361.1"/>
    </source>
</evidence>
<dbReference type="EMBL" id="MT631378">
    <property type="protein sequence ID" value="QNO49361.1"/>
    <property type="molecule type" value="Genomic_DNA"/>
</dbReference>
<keyword evidence="1" id="KW-1133">Transmembrane helix</keyword>
<keyword evidence="1" id="KW-0812">Transmembrane</keyword>
<proteinExistence type="predicted"/>
<protein>
    <submittedName>
        <fullName evidence="2">Uncharacterized protein</fullName>
    </submittedName>
</protein>
<gene>
    <name evidence="2" type="ORF">ICHGDBFH_00016</name>
</gene>
<organism evidence="2">
    <name type="scientific">Candidatus Methanogaster sp. ANME-2c ERB4</name>
    <dbReference type="NCBI Taxonomy" id="2759911"/>
    <lineage>
        <taxon>Archaea</taxon>
        <taxon>Methanobacteriati</taxon>
        <taxon>Methanobacteriota</taxon>
        <taxon>Stenosarchaea group</taxon>
        <taxon>Methanomicrobia</taxon>
        <taxon>Methanosarcinales</taxon>
        <taxon>ANME-2 cluster</taxon>
        <taxon>Candidatus Methanogasteraceae</taxon>
        <taxon>Candidatus Methanogaster</taxon>
    </lineage>
</organism>
<accession>A0A7G9YMX7</accession>